<dbReference type="EMBL" id="JARBDR010000921">
    <property type="protein sequence ID" value="KAJ8299308.1"/>
    <property type="molecule type" value="Genomic_DNA"/>
</dbReference>
<keyword evidence="3" id="KW-0813">Transport</keyword>
<name>A0ABQ9E7L8_TEGGR</name>
<feature type="region of interest" description="Disordered" evidence="4">
    <location>
        <begin position="127"/>
        <end position="180"/>
    </location>
</feature>
<dbReference type="SUPFAM" id="SSF144000">
    <property type="entry name" value="Oxysterol-binding protein-like"/>
    <property type="match status" value="1"/>
</dbReference>
<keyword evidence="3" id="KW-0445">Lipid transport</keyword>
<dbReference type="Gene3D" id="2.40.160.120">
    <property type="match status" value="1"/>
</dbReference>
<protein>
    <recommendedName>
        <fullName evidence="3">Oxysterol-binding protein</fullName>
    </recommendedName>
</protein>
<dbReference type="InterPro" id="IPR018494">
    <property type="entry name" value="Oxysterol-bd_CS"/>
</dbReference>
<dbReference type="PROSITE" id="PS01013">
    <property type="entry name" value="OSBP"/>
    <property type="match status" value="1"/>
</dbReference>
<dbReference type="PANTHER" id="PTHR10972:SF141">
    <property type="entry name" value="OXYSTEROL-BINDING PROTEIN"/>
    <property type="match status" value="1"/>
</dbReference>
<keyword evidence="1" id="KW-0446">Lipid-binding</keyword>
<dbReference type="InterPro" id="IPR010911">
    <property type="entry name" value="Rab_BD"/>
</dbReference>
<organism evidence="6 7">
    <name type="scientific">Tegillarca granosa</name>
    <name type="common">Malaysian cockle</name>
    <name type="synonym">Anadara granosa</name>
    <dbReference type="NCBI Taxonomy" id="220873"/>
    <lineage>
        <taxon>Eukaryota</taxon>
        <taxon>Metazoa</taxon>
        <taxon>Spiralia</taxon>
        <taxon>Lophotrochozoa</taxon>
        <taxon>Mollusca</taxon>
        <taxon>Bivalvia</taxon>
        <taxon>Autobranchia</taxon>
        <taxon>Pteriomorphia</taxon>
        <taxon>Arcoida</taxon>
        <taxon>Arcoidea</taxon>
        <taxon>Arcidae</taxon>
        <taxon>Tegillarca</taxon>
    </lineage>
</organism>
<dbReference type="InterPro" id="IPR000648">
    <property type="entry name" value="Oxysterol-bd"/>
</dbReference>
<dbReference type="Pfam" id="PF01237">
    <property type="entry name" value="Oxysterol_BP"/>
    <property type="match status" value="1"/>
</dbReference>
<evidence type="ECO:0000259" key="5">
    <source>
        <dbReference type="PROSITE" id="PS50916"/>
    </source>
</evidence>
<dbReference type="PANTHER" id="PTHR10972">
    <property type="entry name" value="OXYSTEROL-BINDING PROTEIN-RELATED"/>
    <property type="match status" value="1"/>
</dbReference>
<dbReference type="SUPFAM" id="SSF50729">
    <property type="entry name" value="PH domain-like"/>
    <property type="match status" value="1"/>
</dbReference>
<keyword evidence="7" id="KW-1185">Reference proteome</keyword>
<comment type="caution">
    <text evidence="6">The sequence shown here is derived from an EMBL/GenBank/DDBJ whole genome shotgun (WGS) entry which is preliminary data.</text>
</comment>
<gene>
    <name evidence="6" type="ORF">KUTeg_023368</name>
</gene>
<comment type="similarity">
    <text evidence="2">Belongs to the OSBP family.</text>
</comment>
<evidence type="ECO:0000313" key="6">
    <source>
        <dbReference type="EMBL" id="KAJ8299308.1"/>
    </source>
</evidence>
<dbReference type="InterPro" id="IPR037239">
    <property type="entry name" value="OSBP_sf"/>
</dbReference>
<dbReference type="Gene3D" id="2.30.29.30">
    <property type="entry name" value="Pleckstrin-homology domain (PH domain)/Phosphotyrosine-binding domain (PTB)"/>
    <property type="match status" value="1"/>
</dbReference>
<proteinExistence type="inferred from homology"/>
<evidence type="ECO:0000256" key="4">
    <source>
        <dbReference type="SAM" id="MobiDB-lite"/>
    </source>
</evidence>
<sequence>MTMESATETNTATFGLPDLSALTETERLQVLAVMQRAKEFDEKEDHKGRMQPLEGQLNKYTNVMKGWQFRWFKEEHKKQRPRGCVHLAAAVISPSDEDSQTFTVSAANGEIYRLRASNTKERQLWATTSAPRREQRSASFQQTVNDVKKKTSSRENIPSSLALRSPNLQQRAPAPHPHTLDPFKEVKEYLIDAEDYSHSLYEKIDSLPQTGEPICGLDRDLLLIKATSSATLSCMKQCLDMLQHKEYPRCIPKGPARHVTQIVSSDWSETRVRTRTSGVQGDMPSPTGSFTSAQSLPYALPESKPEGPINHNEEVEDGVSYKDTDLGAVEEHKSIILHLLSQLKLGMDLTKMFADCMAHPRMFLKIPDLPDPESRMIAVVEWYLSSFHAGRQGSVAKKPYNPIIGETFHCSWRLSPTENGTSPQDGGTARGENTTATENGANDEVLLTYCAEQVSHHPPISAFYFECPDKQICMNASIYTKSRFLGMSIGVNMIGKLKLKLLKLDEEYIFGLPSAYARSILTYPWAEMGDKITFTCPQTNVSANITFHTKGETKNNAKRVRPLKSQGEFESRKLWQHLEERQREGERHRKETQTAFPTNISTKKEMPGFIIQFYKMKITNKFLDNDNGRVTPGMSRICMFGFNKNQTRIFDIIDILNSEVQLYYIKVQY</sequence>
<dbReference type="InterPro" id="IPR011993">
    <property type="entry name" value="PH-like_dom_sf"/>
</dbReference>
<feature type="domain" description="RabBD" evidence="5">
    <location>
        <begin position="16"/>
        <end position="75"/>
    </location>
</feature>
<evidence type="ECO:0000313" key="7">
    <source>
        <dbReference type="Proteomes" id="UP001217089"/>
    </source>
</evidence>
<evidence type="ECO:0000256" key="2">
    <source>
        <dbReference type="RuleBase" id="RU003844"/>
    </source>
</evidence>
<dbReference type="Gene3D" id="1.10.287.2720">
    <property type="match status" value="1"/>
</dbReference>
<accession>A0ABQ9E7L8</accession>
<dbReference type="PROSITE" id="PS50916">
    <property type="entry name" value="RABBD"/>
    <property type="match status" value="1"/>
</dbReference>
<evidence type="ECO:0000256" key="1">
    <source>
        <dbReference type="ARBA" id="ARBA00023121"/>
    </source>
</evidence>
<evidence type="ECO:0000256" key="3">
    <source>
        <dbReference type="RuleBase" id="RU003845"/>
    </source>
</evidence>
<reference evidence="6 7" key="1">
    <citation type="submission" date="2022-12" db="EMBL/GenBank/DDBJ databases">
        <title>Chromosome-level genome of Tegillarca granosa.</title>
        <authorList>
            <person name="Kim J."/>
        </authorList>
    </citation>
    <scope>NUCLEOTIDE SEQUENCE [LARGE SCALE GENOMIC DNA]</scope>
    <source>
        <strain evidence="6">Teg-2019</strain>
        <tissue evidence="6">Adductor muscle</tissue>
    </source>
</reference>
<feature type="region of interest" description="Disordered" evidence="4">
    <location>
        <begin position="415"/>
        <end position="437"/>
    </location>
</feature>
<dbReference type="Proteomes" id="UP001217089">
    <property type="component" value="Unassembled WGS sequence"/>
</dbReference>